<dbReference type="Proteomes" id="UP000281553">
    <property type="component" value="Unassembled WGS sequence"/>
</dbReference>
<protein>
    <submittedName>
        <fullName evidence="1">Uncharacterized protein</fullName>
    </submittedName>
</protein>
<proteinExistence type="predicted"/>
<accession>A0A3P7RNW6</accession>
<name>A0A3P7RNW6_DIBLA</name>
<keyword evidence="2" id="KW-1185">Reference proteome</keyword>
<dbReference type="EMBL" id="UYRU01104692">
    <property type="protein sequence ID" value="VDN42449.1"/>
    <property type="molecule type" value="Genomic_DNA"/>
</dbReference>
<reference evidence="1 2" key="1">
    <citation type="submission" date="2018-11" db="EMBL/GenBank/DDBJ databases">
        <authorList>
            <consortium name="Pathogen Informatics"/>
        </authorList>
    </citation>
    <scope>NUCLEOTIDE SEQUENCE [LARGE SCALE GENOMIC DNA]</scope>
</reference>
<organism evidence="1 2">
    <name type="scientific">Dibothriocephalus latus</name>
    <name type="common">Fish tapeworm</name>
    <name type="synonym">Diphyllobothrium latum</name>
    <dbReference type="NCBI Taxonomy" id="60516"/>
    <lineage>
        <taxon>Eukaryota</taxon>
        <taxon>Metazoa</taxon>
        <taxon>Spiralia</taxon>
        <taxon>Lophotrochozoa</taxon>
        <taxon>Platyhelminthes</taxon>
        <taxon>Cestoda</taxon>
        <taxon>Eucestoda</taxon>
        <taxon>Diphyllobothriidea</taxon>
        <taxon>Diphyllobothriidae</taxon>
        <taxon>Dibothriocephalus</taxon>
    </lineage>
</organism>
<dbReference type="AlphaFoldDB" id="A0A3P7RNW6"/>
<sequence length="58" mass="6753">MHALLGNMERISGHVNIKVRRPSLKLGNRTELHENVLCSLCLIWSIFWIIDKPHEAMM</sequence>
<gene>
    <name evidence="1" type="ORF">DILT_LOCUS18826</name>
</gene>
<evidence type="ECO:0000313" key="2">
    <source>
        <dbReference type="Proteomes" id="UP000281553"/>
    </source>
</evidence>
<evidence type="ECO:0000313" key="1">
    <source>
        <dbReference type="EMBL" id="VDN42449.1"/>
    </source>
</evidence>